<sequence length="44" mass="4643">MVADGGVRTVLRGTHKTARETRALHGDGQGGWFYLGLTNCGLAV</sequence>
<proteinExistence type="predicted"/>
<organism evidence="1 2">
    <name type="scientific">Prosthecobacter fusiformis</name>
    <dbReference type="NCBI Taxonomy" id="48464"/>
    <lineage>
        <taxon>Bacteria</taxon>
        <taxon>Pseudomonadati</taxon>
        <taxon>Verrucomicrobiota</taxon>
        <taxon>Verrucomicrobiia</taxon>
        <taxon>Verrucomicrobiales</taxon>
        <taxon>Verrucomicrobiaceae</taxon>
        <taxon>Prosthecobacter</taxon>
    </lineage>
</organism>
<evidence type="ECO:0000313" key="1">
    <source>
        <dbReference type="EMBL" id="TDU63059.1"/>
    </source>
</evidence>
<accession>A0A4R7RIP6</accession>
<name>A0A4R7RIP6_9BACT</name>
<keyword evidence="2" id="KW-1185">Reference proteome</keyword>
<evidence type="ECO:0000313" key="2">
    <source>
        <dbReference type="Proteomes" id="UP000295662"/>
    </source>
</evidence>
<dbReference type="EMBL" id="SOCA01000017">
    <property type="protein sequence ID" value="TDU63059.1"/>
    <property type="molecule type" value="Genomic_DNA"/>
</dbReference>
<gene>
    <name evidence="1" type="ORF">EI77_04580</name>
</gene>
<comment type="caution">
    <text evidence="1">The sequence shown here is derived from an EMBL/GenBank/DDBJ whole genome shotgun (WGS) entry which is preliminary data.</text>
</comment>
<dbReference type="AlphaFoldDB" id="A0A4R7RIP6"/>
<reference evidence="1 2" key="1">
    <citation type="submission" date="2019-03" db="EMBL/GenBank/DDBJ databases">
        <title>Genomic Encyclopedia of Archaeal and Bacterial Type Strains, Phase II (KMG-II): from individual species to whole genera.</title>
        <authorList>
            <person name="Goeker M."/>
        </authorList>
    </citation>
    <scope>NUCLEOTIDE SEQUENCE [LARGE SCALE GENOMIC DNA]</scope>
    <source>
        <strain evidence="1 2">ATCC 25309</strain>
    </source>
</reference>
<dbReference type="Proteomes" id="UP000295662">
    <property type="component" value="Unassembled WGS sequence"/>
</dbReference>
<protein>
    <submittedName>
        <fullName evidence="1">Uncharacterized protein</fullName>
    </submittedName>
</protein>